<keyword evidence="3" id="KW-1185">Reference proteome</keyword>
<dbReference type="AlphaFoldDB" id="A0A562NBC7"/>
<organism evidence="2 3">
    <name type="scientific">Paracoccus sulfuroxidans</name>
    <dbReference type="NCBI Taxonomy" id="384678"/>
    <lineage>
        <taxon>Bacteria</taxon>
        <taxon>Pseudomonadati</taxon>
        <taxon>Pseudomonadota</taxon>
        <taxon>Alphaproteobacteria</taxon>
        <taxon>Rhodobacterales</taxon>
        <taxon>Paracoccaceae</taxon>
        <taxon>Paracoccus</taxon>
    </lineage>
</organism>
<feature type="transmembrane region" description="Helical" evidence="1">
    <location>
        <begin position="7"/>
        <end position="28"/>
    </location>
</feature>
<protein>
    <submittedName>
        <fullName evidence="2">Uncharacterized protein</fullName>
    </submittedName>
</protein>
<keyword evidence="1" id="KW-0472">Membrane</keyword>
<feature type="transmembrane region" description="Helical" evidence="1">
    <location>
        <begin position="34"/>
        <end position="51"/>
    </location>
</feature>
<evidence type="ECO:0000313" key="2">
    <source>
        <dbReference type="EMBL" id="TWI29403.1"/>
    </source>
</evidence>
<gene>
    <name evidence="2" type="ORF">IQ24_03611</name>
</gene>
<evidence type="ECO:0000256" key="1">
    <source>
        <dbReference type="SAM" id="Phobius"/>
    </source>
</evidence>
<dbReference type="EMBL" id="VLKU01000014">
    <property type="protein sequence ID" value="TWI29403.1"/>
    <property type="molecule type" value="Genomic_DNA"/>
</dbReference>
<keyword evidence="1" id="KW-0812">Transmembrane</keyword>
<accession>A0A562NBC7</accession>
<proteinExistence type="predicted"/>
<dbReference type="Proteomes" id="UP000316225">
    <property type="component" value="Unassembled WGS sequence"/>
</dbReference>
<name>A0A562NBC7_9RHOB</name>
<keyword evidence="1" id="KW-1133">Transmembrane helix</keyword>
<feature type="transmembrane region" description="Helical" evidence="1">
    <location>
        <begin position="119"/>
        <end position="141"/>
    </location>
</feature>
<evidence type="ECO:0000313" key="3">
    <source>
        <dbReference type="Proteomes" id="UP000316225"/>
    </source>
</evidence>
<comment type="caution">
    <text evidence="2">The sequence shown here is derived from an EMBL/GenBank/DDBJ whole genome shotgun (WGS) entry which is preliminary data.</text>
</comment>
<feature type="transmembrane region" description="Helical" evidence="1">
    <location>
        <begin position="63"/>
        <end position="93"/>
    </location>
</feature>
<reference evidence="2 3" key="1">
    <citation type="journal article" date="2015" name="Stand. Genomic Sci.">
        <title>Genomic Encyclopedia of Bacterial and Archaeal Type Strains, Phase III: the genomes of soil and plant-associated and newly described type strains.</title>
        <authorList>
            <person name="Whitman W.B."/>
            <person name="Woyke T."/>
            <person name="Klenk H.P."/>
            <person name="Zhou Y."/>
            <person name="Lilburn T.G."/>
            <person name="Beck B.J."/>
            <person name="De Vos P."/>
            <person name="Vandamme P."/>
            <person name="Eisen J.A."/>
            <person name="Garrity G."/>
            <person name="Hugenholtz P."/>
            <person name="Kyrpides N.C."/>
        </authorList>
    </citation>
    <scope>NUCLEOTIDE SEQUENCE [LARGE SCALE GENOMIC DNA]</scope>
    <source>
        <strain evidence="2 3">CGMCC 1.5364</strain>
    </source>
</reference>
<sequence length="151" mass="16184">MAGRAGQLRLLIVLLFLLFTAAFTLLLAPVIKGLGAFIAPGLGAFFAALILRRKSPRLPLDEGIRLALLMTLSLCVIVGTGLTLLIAVVIASYGEQPYWDALRQYVIEMPGMAADDPVLLVPLLVSAFLCFLSVFAGLFVANRLLPAEEAE</sequence>